<protein>
    <submittedName>
        <fullName evidence="3">Uncharacterized protein</fullName>
    </submittedName>
</protein>
<evidence type="ECO:0000256" key="1">
    <source>
        <dbReference type="SAM" id="MobiDB-lite"/>
    </source>
</evidence>
<dbReference type="Proteomes" id="UP000621266">
    <property type="component" value="Unassembled WGS sequence"/>
</dbReference>
<dbReference type="RefSeq" id="WP_098752284.1">
    <property type="nucleotide sequence ID" value="NZ_WHPN01000171.1"/>
</dbReference>
<proteinExistence type="predicted"/>
<accession>A0ABQ7FLE8</accession>
<gene>
    <name evidence="3" type="ORF">GCU69_07205</name>
</gene>
<feature type="region of interest" description="Disordered" evidence="1">
    <location>
        <begin position="29"/>
        <end position="76"/>
    </location>
</feature>
<name>A0ABQ7FLE8_9ACTN</name>
<keyword evidence="2" id="KW-0732">Signal</keyword>
<evidence type="ECO:0000313" key="4">
    <source>
        <dbReference type="Proteomes" id="UP000621266"/>
    </source>
</evidence>
<feature type="chain" id="PRO_5045435783" evidence="2">
    <location>
        <begin position="30"/>
        <end position="76"/>
    </location>
</feature>
<organism evidence="3 4">
    <name type="scientific">Streptomyces lycii</name>
    <dbReference type="NCBI Taxonomy" id="2654337"/>
    <lineage>
        <taxon>Bacteria</taxon>
        <taxon>Bacillati</taxon>
        <taxon>Actinomycetota</taxon>
        <taxon>Actinomycetes</taxon>
        <taxon>Kitasatosporales</taxon>
        <taxon>Streptomycetaceae</taxon>
        <taxon>Streptomyces</taxon>
    </lineage>
</organism>
<dbReference type="EMBL" id="WHPN01000171">
    <property type="protein sequence ID" value="KAF4409781.1"/>
    <property type="molecule type" value="Genomic_DNA"/>
</dbReference>
<evidence type="ECO:0000256" key="2">
    <source>
        <dbReference type="SAM" id="SignalP"/>
    </source>
</evidence>
<comment type="caution">
    <text evidence="3">The sequence shown here is derived from an EMBL/GenBank/DDBJ whole genome shotgun (WGS) entry which is preliminary data.</text>
</comment>
<reference evidence="3 4" key="1">
    <citation type="submission" date="2019-10" db="EMBL/GenBank/DDBJ databases">
        <title>Streptomyces tenebrisbrunneis sp.nov., an endogenous actinomycete isolated from of Lycium ruthenicum.</title>
        <authorList>
            <person name="Ma L."/>
        </authorList>
    </citation>
    <scope>NUCLEOTIDE SEQUENCE [LARGE SCALE GENOMIC DNA]</scope>
    <source>
        <strain evidence="3 4">TRM 66187</strain>
    </source>
</reference>
<keyword evidence="4" id="KW-1185">Reference proteome</keyword>
<feature type="compositionally biased region" description="Basic and acidic residues" evidence="1">
    <location>
        <begin position="57"/>
        <end position="70"/>
    </location>
</feature>
<sequence>MRHARSAITERAAMAVLCVAAALGLTAHGAEQGGPDTIRFPHSTERSAPAESVPAPDGRDIERATGENGDRAGTGT</sequence>
<evidence type="ECO:0000313" key="3">
    <source>
        <dbReference type="EMBL" id="KAF4409781.1"/>
    </source>
</evidence>
<feature type="signal peptide" evidence="2">
    <location>
        <begin position="1"/>
        <end position="29"/>
    </location>
</feature>